<comment type="caution">
    <text evidence="11">The sequence shown here is derived from an EMBL/GenBank/DDBJ whole genome shotgun (WGS) entry which is preliminary data.</text>
</comment>
<dbReference type="PATRIC" id="fig|86105.3.peg.1614"/>
<reference evidence="11 12" key="1">
    <citation type="submission" date="2014-11" db="EMBL/GenBank/DDBJ databases">
        <title>A Rickettsiales Symbiont of Amoebae With Ancient Features.</title>
        <authorList>
            <person name="Schulz F."/>
            <person name="Martijn J."/>
            <person name="Wascher F."/>
            <person name="Kostanjsek R."/>
            <person name="Ettema T.J."/>
            <person name="Horn M."/>
        </authorList>
    </citation>
    <scope>NUCLEOTIDE SEQUENCE [LARGE SCALE GENOMIC DNA]</scope>
    <source>
        <strain evidence="11 12">UWC36</strain>
    </source>
</reference>
<evidence type="ECO:0000256" key="8">
    <source>
        <dbReference type="ARBA" id="ARBA00022840"/>
    </source>
</evidence>
<evidence type="ECO:0000256" key="7">
    <source>
        <dbReference type="ARBA" id="ARBA00022741"/>
    </source>
</evidence>
<dbReference type="GO" id="GO:0005524">
    <property type="term" value="F:ATP binding"/>
    <property type="evidence" value="ECO:0007669"/>
    <property type="project" value="UniProtKB-KW"/>
</dbReference>
<gene>
    <name evidence="11" type="ORF">NF27_HJ00490</name>
</gene>
<dbReference type="Gene3D" id="3.40.50.300">
    <property type="entry name" value="P-loop containing nucleotide triphosphate hydrolases"/>
    <property type="match status" value="1"/>
</dbReference>
<keyword evidence="12" id="KW-1185">Reference proteome</keyword>
<dbReference type="NCBIfam" id="TIGR00150">
    <property type="entry name" value="T6A_YjeE"/>
    <property type="match status" value="1"/>
</dbReference>
<evidence type="ECO:0000256" key="1">
    <source>
        <dbReference type="ARBA" id="ARBA00004496"/>
    </source>
</evidence>
<evidence type="ECO:0000256" key="4">
    <source>
        <dbReference type="ARBA" id="ARBA00022490"/>
    </source>
</evidence>
<dbReference type="GO" id="GO:0002949">
    <property type="term" value="P:tRNA threonylcarbamoyladenosine modification"/>
    <property type="evidence" value="ECO:0007669"/>
    <property type="project" value="InterPro"/>
</dbReference>
<evidence type="ECO:0000313" key="11">
    <source>
        <dbReference type="EMBL" id="KIE04596.1"/>
    </source>
</evidence>
<keyword evidence="6" id="KW-0479">Metal-binding</keyword>
<keyword evidence="4" id="KW-0963">Cytoplasm</keyword>
<dbReference type="GO" id="GO:0046872">
    <property type="term" value="F:metal ion binding"/>
    <property type="evidence" value="ECO:0007669"/>
    <property type="project" value="UniProtKB-KW"/>
</dbReference>
<dbReference type="PANTHER" id="PTHR33540">
    <property type="entry name" value="TRNA THREONYLCARBAMOYLADENOSINE BIOSYNTHESIS PROTEIN TSAE"/>
    <property type="match status" value="1"/>
</dbReference>
<dbReference type="PANTHER" id="PTHR33540:SF2">
    <property type="entry name" value="TRNA THREONYLCARBAMOYLADENOSINE BIOSYNTHESIS PROTEIN TSAE"/>
    <property type="match status" value="1"/>
</dbReference>
<keyword evidence="5" id="KW-0819">tRNA processing</keyword>
<dbReference type="GO" id="GO:0005737">
    <property type="term" value="C:cytoplasm"/>
    <property type="evidence" value="ECO:0007669"/>
    <property type="project" value="UniProtKB-SubCell"/>
</dbReference>
<sequence length="142" mass="16321">MMQIIINSLVELDKFAANIAQKLEAGMVVCLRGDLGAGKTTLSRSLIRHITKNHNLEITSPTFNLVHLYNAPRFKIWHFDLYRLKTAEEVYELGIDDAFNELAIIEWPEIIENILPSNKIDILIEIGENENSRIITMNNYHD</sequence>
<evidence type="ECO:0000256" key="6">
    <source>
        <dbReference type="ARBA" id="ARBA00022723"/>
    </source>
</evidence>
<dbReference type="InterPro" id="IPR003442">
    <property type="entry name" value="T6A_TsaE"/>
</dbReference>
<name>A0A0C1MXH8_9RICK</name>
<evidence type="ECO:0000256" key="2">
    <source>
        <dbReference type="ARBA" id="ARBA00007599"/>
    </source>
</evidence>
<protein>
    <recommendedName>
        <fullName evidence="3">tRNA threonylcarbamoyladenosine biosynthesis protein TsaE</fullName>
    </recommendedName>
    <alternativeName>
        <fullName evidence="10">t(6)A37 threonylcarbamoyladenosine biosynthesis protein TsaE</fullName>
    </alternativeName>
</protein>
<keyword evidence="7" id="KW-0547">Nucleotide-binding</keyword>
<evidence type="ECO:0000256" key="9">
    <source>
        <dbReference type="ARBA" id="ARBA00022842"/>
    </source>
</evidence>
<dbReference type="InterPro" id="IPR027417">
    <property type="entry name" value="P-loop_NTPase"/>
</dbReference>
<evidence type="ECO:0000256" key="10">
    <source>
        <dbReference type="ARBA" id="ARBA00032441"/>
    </source>
</evidence>
<organism evidence="11 12">
    <name type="scientific">Candidatus Jidaibacter acanthamoebae</name>
    <dbReference type="NCBI Taxonomy" id="86105"/>
    <lineage>
        <taxon>Bacteria</taxon>
        <taxon>Pseudomonadati</taxon>
        <taxon>Pseudomonadota</taxon>
        <taxon>Alphaproteobacteria</taxon>
        <taxon>Rickettsiales</taxon>
        <taxon>Candidatus Midichloriaceae</taxon>
        <taxon>Candidatus Jidaibacter</taxon>
    </lineage>
</organism>
<proteinExistence type="inferred from homology"/>
<keyword evidence="9" id="KW-0460">Magnesium</keyword>
<comment type="similarity">
    <text evidence="2">Belongs to the TsaE family.</text>
</comment>
<dbReference type="AlphaFoldDB" id="A0A0C1MXH8"/>
<dbReference type="SUPFAM" id="SSF52540">
    <property type="entry name" value="P-loop containing nucleoside triphosphate hydrolases"/>
    <property type="match status" value="1"/>
</dbReference>
<dbReference type="Proteomes" id="UP000031258">
    <property type="component" value="Unassembled WGS sequence"/>
</dbReference>
<accession>A0A0C1MXH8</accession>
<comment type="subcellular location">
    <subcellularLocation>
        <location evidence="1">Cytoplasm</location>
    </subcellularLocation>
</comment>
<keyword evidence="8 11" id="KW-0067">ATP-binding</keyword>
<dbReference type="STRING" id="86105.NF27_HJ00490"/>
<dbReference type="EMBL" id="JSWE01000180">
    <property type="protein sequence ID" value="KIE04596.1"/>
    <property type="molecule type" value="Genomic_DNA"/>
</dbReference>
<dbReference type="Pfam" id="PF02367">
    <property type="entry name" value="TsaE"/>
    <property type="match status" value="1"/>
</dbReference>
<evidence type="ECO:0000256" key="3">
    <source>
        <dbReference type="ARBA" id="ARBA00019010"/>
    </source>
</evidence>
<evidence type="ECO:0000313" key="12">
    <source>
        <dbReference type="Proteomes" id="UP000031258"/>
    </source>
</evidence>
<evidence type="ECO:0000256" key="5">
    <source>
        <dbReference type="ARBA" id="ARBA00022694"/>
    </source>
</evidence>